<keyword evidence="3" id="KW-1185">Reference proteome</keyword>
<dbReference type="KEGG" id="cmic:caldi_14430"/>
<accession>A0AA35CLL9</accession>
<protein>
    <submittedName>
        <fullName evidence="1">Uncharacterized protein</fullName>
    </submittedName>
</protein>
<evidence type="ECO:0000313" key="1">
    <source>
        <dbReference type="EMBL" id="BDG59787.1"/>
    </source>
</evidence>
<dbReference type="KEGG" id="cmic:caldi_08770"/>
<dbReference type="EMBL" id="AP025628">
    <property type="protein sequence ID" value="BDG60353.1"/>
    <property type="molecule type" value="Genomic_DNA"/>
</dbReference>
<evidence type="ECO:0000313" key="3">
    <source>
        <dbReference type="Proteomes" id="UP001163687"/>
    </source>
</evidence>
<dbReference type="EMBL" id="AP025628">
    <property type="protein sequence ID" value="BDG59787.1"/>
    <property type="molecule type" value="Genomic_DNA"/>
</dbReference>
<dbReference type="AlphaFoldDB" id="A0AA35CLL9"/>
<gene>
    <name evidence="1" type="ORF">caldi_08770</name>
    <name evidence="2" type="ORF">caldi_14430</name>
</gene>
<organism evidence="1 3">
    <name type="scientific">Caldinitratiruptor microaerophilus</name>
    <dbReference type="NCBI Taxonomy" id="671077"/>
    <lineage>
        <taxon>Bacteria</taxon>
        <taxon>Bacillati</taxon>
        <taxon>Bacillota</taxon>
        <taxon>Clostridia</taxon>
        <taxon>Eubacteriales</taxon>
        <taxon>Symbiobacteriaceae</taxon>
        <taxon>Caldinitratiruptor</taxon>
    </lineage>
</organism>
<proteinExistence type="predicted"/>
<dbReference type="Proteomes" id="UP001163687">
    <property type="component" value="Chromosome"/>
</dbReference>
<sequence length="284" mass="29653">MAEADPELGADPGQVAGGVDRPVVHVDLAGQAVAEDGAFEAVLQAGELLLEIHLAVNDSAMVVEESHEVDLAPLPGLSRHRQRQGVQDVSLPQVVAVLGLKPAEQTPGGFAAQLLAGAACPGQVAAQGGAFETPGCDLSVQLEQGDDLLHTAVGHRPPQGDRRFQDLRGNGPSLVRIRPGVRFEPLEPVLPVGLDPALQRPEPDSGLVTGRDLVRVPGDLPQQALALGRAQVLGQYGGDEAPAEGGDLFPLLLVHGIPPLLASLPPLWPARRASREGQSLWWGV</sequence>
<evidence type="ECO:0000313" key="2">
    <source>
        <dbReference type="EMBL" id="BDG60353.1"/>
    </source>
</evidence>
<name>A0AA35CLL9_9FIRM</name>
<reference evidence="1" key="1">
    <citation type="submission" date="2022-03" db="EMBL/GenBank/DDBJ databases">
        <title>Complete genome sequence of Caldinitratiruptor microaerophilus.</title>
        <authorList>
            <person name="Mukaiyama R."/>
            <person name="Nishiyama T."/>
            <person name="Ueda K."/>
        </authorList>
    </citation>
    <scope>NUCLEOTIDE SEQUENCE</scope>
    <source>
        <strain evidence="1">JCM 16183</strain>
    </source>
</reference>